<evidence type="ECO:0000256" key="4">
    <source>
        <dbReference type="ARBA" id="ARBA00022769"/>
    </source>
</evidence>
<feature type="compositionally biased region" description="Basic residues" evidence="7">
    <location>
        <begin position="640"/>
        <end position="651"/>
    </location>
</feature>
<evidence type="ECO:0000256" key="5">
    <source>
        <dbReference type="ARBA" id="ARBA00022801"/>
    </source>
</evidence>
<keyword evidence="1" id="KW-0540">Nuclease</keyword>
<dbReference type="GO" id="GO:0009411">
    <property type="term" value="P:response to UV"/>
    <property type="evidence" value="ECO:0007669"/>
    <property type="project" value="InterPro"/>
</dbReference>
<feature type="region of interest" description="Disordered" evidence="7">
    <location>
        <begin position="111"/>
        <end position="154"/>
    </location>
</feature>
<feature type="region of interest" description="Disordered" evidence="7">
    <location>
        <begin position="1115"/>
        <end position="1146"/>
    </location>
</feature>
<feature type="compositionally biased region" description="Low complexity" evidence="7">
    <location>
        <begin position="1466"/>
        <end position="1479"/>
    </location>
</feature>
<dbReference type="EMBL" id="JOMC01000105">
    <property type="protein sequence ID" value="KIA75534.1"/>
    <property type="molecule type" value="Genomic_DNA"/>
</dbReference>
<feature type="compositionally biased region" description="Basic residues" evidence="7">
    <location>
        <begin position="589"/>
        <end position="604"/>
    </location>
</feature>
<evidence type="ECO:0000313" key="10">
    <source>
        <dbReference type="Proteomes" id="UP000053475"/>
    </source>
</evidence>
<dbReference type="GO" id="GO:0008195">
    <property type="term" value="F:phosphatidate phosphatase activity"/>
    <property type="evidence" value="ECO:0007669"/>
    <property type="project" value="InterPro"/>
</dbReference>
<keyword evidence="4" id="KW-0228">DNA excision</keyword>
<dbReference type="Pfam" id="PF03851">
    <property type="entry name" value="UvdE"/>
    <property type="match status" value="1"/>
</dbReference>
<name>A0A0C1EFT8_ASPUT</name>
<dbReference type="PANTHER" id="PTHR31290:SF5">
    <property type="entry name" value="UV-DAMAGE ENDONUCLEASE"/>
    <property type="match status" value="1"/>
</dbReference>
<feature type="region of interest" description="Disordered" evidence="7">
    <location>
        <begin position="895"/>
        <end position="914"/>
    </location>
</feature>
<dbReference type="Proteomes" id="UP000053475">
    <property type="component" value="Unassembled WGS sequence"/>
</dbReference>
<feature type="compositionally biased region" description="Polar residues" evidence="7">
    <location>
        <begin position="667"/>
        <end position="679"/>
    </location>
</feature>
<accession>A0A0C1EFT8</accession>
<dbReference type="GO" id="GO:0043504">
    <property type="term" value="P:mitochondrial DNA repair"/>
    <property type="evidence" value="ECO:0007669"/>
    <property type="project" value="TreeGrafter"/>
</dbReference>
<sequence length="1741" mass="193934">MFLRHLPPQRIAQHAARFHSAVESGPAGQFRHTCVSHRSWMTVQGSVAIPIAAATLKPDFYTQSRAFRVIAFSSHSEGRRPVLKLATTPLTTCTPSRRFTAGIPRLSSHMKATSELQTPVKLEEQDSLADVGVTRQNGTPNDAPIDPESDEEVPVEAEELQEALSRPPPVNSSYLPLPWKGRLGYACLNTYLRYSNPPIFCSRTCRIASILENRHPLSDPSQPPHPTKNRPDREQTPDVARGQAYVESLGLTNARDLLKLIRWNERYGIKFMRLSSEMFPFASHQEYGYRLAPFASDALAEVGRLVAELGHRVSVHPGQFTQLGSPRKEVCENSVRDLEYHSELLQLLKLPPQQDRDAVMILHMGGVFGDKEATLDRFRQNYQKLSQDIKNRLVLENDDVSWSVHDLLPICEELNIPLVLDYHHHNIIFDSTQLREGTHDIMNLYDRIKATWTTKNITQKMHYSEPVAAAITNRQRRKHSDRVRVLPPCDPTMDLMIEAKDKEQAVFELMRTYKLPGHDLFNDITPYVRTDENKPFKPPRTSKRKNGDFVDLEAQIAPPKTVLQEDVGMGGPERRVYWPPGMEEWLRPKKVVRTKSLKTPKSSKKAPPPPVEGDDEIDGAPATPTTPTSKSTKAVERASSVKKRASRKRKASPSPTPTASEDESVQDTKPASVPQSKTSGARRSRRTKTINYAEDSDSASPQFVLQATSNLHSVLNQTPYNKLAILIAQSKNLAPKPFFRSRWRLPPPTSSGKWPVPHRTPSILPRRFPSRDPEIAGRGRLSRVFRLLFGSHAARRAHLRLWNFRHETVPAFRHRAQARIYRAILNRQARLARRAKTGEYGIRHFLVGRRQRRRRGLSGIVGGLLVPFEKAAHAAGKAPGGDAVARSVMSDYGRPSSSSTWGSDGGGYGQRQPGARRKKVFEYLKAANELRQSYAASWTAQRNTSRALDDEYLNTPGAFPDVEIARSGDEEMVLFPSYARSLGPNRMAESQRRRRESASTIDEYRGLDGQEHELPEWEMFDDENAVVAVDVRGWVYSPYRGPMTRKQRLAIALARRLTGIPAPTNNPAGLDGESQDDARIPKMTEKREEEIVDTEAQSIIRKVDKGNEMGWKVGSSELEEATPGPRLQRTSTTASTQSTQSTQLSQDELSVANAHLMERIRPFLTNPMAGMAVTVFFFNNEQSQSRNITTNESGHFSIRASLSFVPTHVRVLASEDLSAVKGVEVIKPTGVSLISDIDDTVKHSAITSGAKEIFRNVFVRELKDLTIEGVDEWYNNLAKLGVDIHYVSNAPWQLYPLLDRYFKMVGLPPGSFHLKQYSGMLQGIFEPTLERKKGNLEQILLDFPERKFILVGDSGEADLEVYTDLVLANPGRILGIFIRDITTPERMTFFEKSVGHLDHTPSRTRSTPELVDHSDSAPNRPTLPPRPSRIPPVPAAENRSAEMEDLIDLSDDPPQRPAPDPEKPSSGKAPPAIPSKPSSLRSVTNTADLGDTRPESGDPIKRKPAPPLPRRSVVSESGLSGLSPGELASRRSSPGGAGDVNERSSQNQLPNRTRPAGPQANSPPPVVASKQPPAPPPPRRSNTGASSISASSSRSDLNSNRRTPERQPTFPISSTPSSRSSSPSRRPVPPTILRSPASNPSLDRTSTNSTENYPPSRAPSVYSSAPPQGPLPNKREELWRRRWERAGEILGDRGVVLGSWRKGQDVQDVSLWLVKEAMKGSSAPTPGKEKERERERGGAFS</sequence>
<feature type="compositionally biased region" description="Pro residues" evidence="7">
    <location>
        <begin position="1421"/>
        <end position="1434"/>
    </location>
</feature>
<feature type="compositionally biased region" description="Basic and acidic residues" evidence="7">
    <location>
        <begin position="1490"/>
        <end position="1501"/>
    </location>
</feature>
<feature type="compositionally biased region" description="Low complexity" evidence="7">
    <location>
        <begin position="1580"/>
        <end position="1601"/>
    </location>
</feature>
<dbReference type="GO" id="GO:0006289">
    <property type="term" value="P:nucleotide-excision repair"/>
    <property type="evidence" value="ECO:0007669"/>
    <property type="project" value="InterPro"/>
</dbReference>
<dbReference type="SUPFAM" id="SSF51658">
    <property type="entry name" value="Xylose isomerase-like"/>
    <property type="match status" value="1"/>
</dbReference>
<keyword evidence="5" id="KW-0378">Hydrolase</keyword>
<evidence type="ECO:0000256" key="6">
    <source>
        <dbReference type="ARBA" id="ARBA00023204"/>
    </source>
</evidence>
<gene>
    <name evidence="9" type="ORF">HK57_00703</name>
</gene>
<proteinExistence type="predicted"/>
<feature type="compositionally biased region" description="Low complexity" evidence="7">
    <location>
        <begin position="1512"/>
        <end position="1527"/>
    </location>
</feature>
<dbReference type="FunFam" id="3.20.20.150:FF:000012">
    <property type="entry name" value="Related to UV-endonuclease UVE-1"/>
    <property type="match status" value="1"/>
</dbReference>
<feature type="region of interest" description="Disordered" evidence="7">
    <location>
        <begin position="589"/>
        <end position="699"/>
    </location>
</feature>
<dbReference type="Gene3D" id="3.20.20.150">
    <property type="entry name" value="Divalent-metal-dependent TIM barrel enzymes"/>
    <property type="match status" value="1"/>
</dbReference>
<feature type="compositionally biased region" description="Acidic residues" evidence="7">
    <location>
        <begin position="145"/>
        <end position="154"/>
    </location>
</feature>
<feature type="region of interest" description="Disordered" evidence="7">
    <location>
        <begin position="1718"/>
        <end position="1741"/>
    </location>
</feature>
<evidence type="ECO:0000259" key="8">
    <source>
        <dbReference type="Pfam" id="PF09949"/>
    </source>
</evidence>
<keyword evidence="2" id="KW-0255">Endonuclease</keyword>
<keyword evidence="6" id="KW-0234">DNA repair</keyword>
<keyword evidence="10" id="KW-1185">Reference proteome</keyword>
<dbReference type="Pfam" id="PF09949">
    <property type="entry name" value="APP1_cat"/>
    <property type="match status" value="1"/>
</dbReference>
<dbReference type="NCBIfam" id="TIGR00629">
    <property type="entry name" value="uvde"/>
    <property type="match status" value="1"/>
</dbReference>
<dbReference type="PANTHER" id="PTHR31290">
    <property type="entry name" value="UV-DAMAGE ENDONUCLEASE"/>
    <property type="match status" value="1"/>
</dbReference>
<comment type="caution">
    <text evidence="9">The sequence shown here is derived from an EMBL/GenBank/DDBJ whole genome shotgun (WGS) entry which is preliminary data.</text>
</comment>
<evidence type="ECO:0000256" key="3">
    <source>
        <dbReference type="ARBA" id="ARBA00022763"/>
    </source>
</evidence>
<feature type="compositionally biased region" description="Basic and acidic residues" evidence="7">
    <location>
        <begin position="1727"/>
        <end position="1741"/>
    </location>
</feature>
<dbReference type="GO" id="GO:0005739">
    <property type="term" value="C:mitochondrion"/>
    <property type="evidence" value="ECO:0007669"/>
    <property type="project" value="TreeGrafter"/>
</dbReference>
<dbReference type="GO" id="GO:0004519">
    <property type="term" value="F:endonuclease activity"/>
    <property type="evidence" value="ECO:0007669"/>
    <property type="project" value="UniProtKB-KW"/>
</dbReference>
<feature type="compositionally biased region" description="Low complexity" evidence="7">
    <location>
        <begin position="620"/>
        <end position="632"/>
    </location>
</feature>
<protein>
    <submittedName>
        <fullName evidence="9">Actin cytoskeleton organization protein App1</fullName>
    </submittedName>
</protein>
<evidence type="ECO:0000256" key="2">
    <source>
        <dbReference type="ARBA" id="ARBA00022759"/>
    </source>
</evidence>
<dbReference type="InterPro" id="IPR004601">
    <property type="entry name" value="UvdE"/>
</dbReference>
<feature type="compositionally biased region" description="Pro residues" evidence="7">
    <location>
        <begin position="1561"/>
        <end position="1579"/>
    </location>
</feature>
<dbReference type="InterPro" id="IPR019236">
    <property type="entry name" value="APP1_cat"/>
</dbReference>
<feature type="compositionally biased region" description="Polar residues" evidence="7">
    <location>
        <begin position="1636"/>
        <end position="1653"/>
    </location>
</feature>
<evidence type="ECO:0000256" key="1">
    <source>
        <dbReference type="ARBA" id="ARBA00022722"/>
    </source>
</evidence>
<dbReference type="GO" id="GO:0005634">
    <property type="term" value="C:nucleus"/>
    <property type="evidence" value="ECO:0007669"/>
    <property type="project" value="TreeGrafter"/>
</dbReference>
<reference evidence="9 10" key="1">
    <citation type="submission" date="2014-11" db="EMBL/GenBank/DDBJ databases">
        <title>Genomics derived discovery of secondary metabolites biosynthetic gene clusters in Aspergillus ustus.</title>
        <authorList>
            <person name="Pi B."/>
            <person name="Dai F."/>
            <person name="Song X."/>
            <person name="Zhu C."/>
            <person name="Li H."/>
            <person name="Yu D."/>
        </authorList>
    </citation>
    <scope>NUCLEOTIDE SEQUENCE [LARGE SCALE GENOMIC DNA]</scope>
    <source>
        <strain evidence="9 10">3.3904</strain>
    </source>
</reference>
<feature type="domain" description="Phosphatidate phosphatase APP1 catalytic" evidence="8">
    <location>
        <begin position="1231"/>
        <end position="1380"/>
    </location>
</feature>
<evidence type="ECO:0000313" key="9">
    <source>
        <dbReference type="EMBL" id="KIA75534.1"/>
    </source>
</evidence>
<feature type="compositionally biased region" description="Low complexity" evidence="7">
    <location>
        <begin position="1608"/>
        <end position="1625"/>
    </location>
</feature>
<feature type="region of interest" description="Disordered" evidence="7">
    <location>
        <begin position="1397"/>
        <end position="1676"/>
    </location>
</feature>
<feature type="compositionally biased region" description="Low complexity" evidence="7">
    <location>
        <begin position="1126"/>
        <end position="1146"/>
    </location>
</feature>
<feature type="region of interest" description="Disordered" evidence="7">
    <location>
        <begin position="214"/>
        <end position="239"/>
    </location>
</feature>
<evidence type="ECO:0000256" key="7">
    <source>
        <dbReference type="SAM" id="MobiDB-lite"/>
    </source>
</evidence>
<feature type="region of interest" description="Disordered" evidence="7">
    <location>
        <begin position="530"/>
        <end position="549"/>
    </location>
</feature>
<dbReference type="InterPro" id="IPR036237">
    <property type="entry name" value="Xyl_isomerase-like_sf"/>
</dbReference>
<keyword evidence="3" id="KW-0227">DNA damage</keyword>
<organism evidence="9 10">
    <name type="scientific">Aspergillus ustus</name>
    <dbReference type="NCBI Taxonomy" id="40382"/>
    <lineage>
        <taxon>Eukaryota</taxon>
        <taxon>Fungi</taxon>
        <taxon>Dikarya</taxon>
        <taxon>Ascomycota</taxon>
        <taxon>Pezizomycotina</taxon>
        <taxon>Eurotiomycetes</taxon>
        <taxon>Eurotiomycetidae</taxon>
        <taxon>Eurotiales</taxon>
        <taxon>Aspergillaceae</taxon>
        <taxon>Aspergillus</taxon>
        <taxon>Aspergillus subgen. Nidulantes</taxon>
    </lineage>
</organism>